<dbReference type="GO" id="GO:0005509">
    <property type="term" value="F:calcium ion binding"/>
    <property type="evidence" value="ECO:0007669"/>
    <property type="project" value="InterPro"/>
</dbReference>
<dbReference type="Proteomes" id="UP000514752">
    <property type="component" value="Chromosome"/>
</dbReference>
<evidence type="ECO:0000256" key="7">
    <source>
        <dbReference type="ARBA" id="ARBA00023136"/>
    </source>
</evidence>
<evidence type="ECO:0000256" key="3">
    <source>
        <dbReference type="ARBA" id="ARBA00022525"/>
    </source>
</evidence>
<dbReference type="PROSITE" id="PS00330">
    <property type="entry name" value="HEMOLYSIN_CALCIUM"/>
    <property type="match status" value="15"/>
</dbReference>
<protein>
    <submittedName>
        <fullName evidence="9">Uncharacterized protein</fullName>
    </submittedName>
</protein>
<dbReference type="SUPFAM" id="SSF51120">
    <property type="entry name" value="beta-Roll"/>
    <property type="match status" value="8"/>
</dbReference>
<sequence>MLTEKEYAQLAARVYDRTRANKITIPTDIEEIRWQDDDPLTGFSAGVYQKGNQIVIAFTGSNETLIKDFGVANIPTALGIASPQIFQAVRLVLETLKQHPNAEVSFTGHSLGGGLASLMSIFFDKRAVVFDPAPFKAAAFSRGVLSRIHELMQKEKYENAALYDYIYPTVSTSDLPPSDNKEIQKLFSNRRRNVSSWHVGGEFLEPLRDNAQRIGDEFYPFDIKHDFGAIIGEGQEHRLASGHDFPSTLGIEALLFWFGGGSLGHPDAPSFEEAKKLHSITLLQAVLNSEALRQSLAANPEFFKLLFDAELYAEPDAEYSENQDILTRLVKQHIGGLDKQFGNDANEQLINGYPVLDVLGAELARLLEVQPTATPIRQMVAVQLLEWFYYQSEDYRYSGKPFFQQAADGLLRYIHAAGEDYGGGINTRANGTTVSSNRSHQYTLPWLAEVLAAHGIERPASSLADKQQWSLAAGQQGVNADAAGSALSQLMAGGAGNDVFTGGSGDDVLLGGAGNDTLDGGTGYNILAGGQGHDVYRIANGSHNLIADADNAGHLEWKGLRLSGGRRLLNGNTWYDEANYIAYSLLDNNTLIISHHSPTSAFTVRIQNWQPGMLGLEMGNQSAASTLRAYVGDFRAKLIGTEIDLHVKLGEPGYNTYKWSATQRLPDGRLNNGIYEKDGFDDIIFGSRLGDHIEGRLGHDALDGGKGNDVIEGGAGNDFLVGGGGADTLRGGDGMDFIMANSSLNFGLRTSPNDRWQMPSDGEKVIFAGSKWGVYRRKGEHTVVYSGASQFTQDSAETGGDRISGGNGDDYIYGSNQNDVIEGDGAEYDAAANRIVYFSGNDFIRAMNGSDTVYGGAGDDLLFGDGILQTDTLDYVPAQEHGIDVLDGGEGNDLLVGDGHDDTLYGGGGNDTLYGDQADYDQRFAAGAAYLDVRYHGRDTLYGGGGNDQLVGGGNHDYLDGGEGNDRLWGDDADRMRNKELNGNDYLYGRAGEDSLEGGYGNDWLYGGTDNDYLLGGGGGDFLYGEEGDDQLWGDDGDLTSLADHGADYLDGGNGDDALIGGSGGDTLLGGDGHDRLWGDDFKSEAERNPQISGRDQLDGGKGDDYLDGGEDEDILRGGEGDDSLFGGAGKDLLYGDEGNDALIGDYQTHSAGTLNNDQDHGDTLYGGAGADQLVGAWGDDHLYGGDGNDKLWGDLGVRPDQAADYMAGNDFLDGGAGNDFLDGGYGNDTLWGGSGHDELYGNAGDDFILGGDDNDHLIGGTGTDYLNGQAGDDVYFVDNGDGKTTVDDTEGTSTIVLDALADWSFDFDRNGLVMRNGIEGDALHISGYHLDHQAATVNWQPLFLADRSSNEQIDLRILFTEKGSRRIGGNGNDDLHGYFTDDHLTGGAGNDILNGRAGNDVLVGGAGADTYVFSGEWGQDTVYAEQAEDHMYFRDTLLSEIRFIRDGQDLLLVKASSNSSVRIVKQFADNTDWQAQGVVNWEFADGTIIKPADVVQLALNGSANGERIVGTDGDEDLNGYGGHDTIFGMGGNDVINGGEGNDVLNGGAGADTYVFSGRWGQDTIQAEGGEDHIYFKDTKLAEVGFKREGKDLWIRKHDSSDSILIQNQFADGQSQTAQAVVNWEFADGQILKPDQVQALLADSASGLVHAMAAFGAGSGGAAAPLAATQNQPLLAAAPLA</sequence>
<evidence type="ECO:0000256" key="5">
    <source>
        <dbReference type="ARBA" id="ARBA00022737"/>
    </source>
</evidence>
<feature type="compositionally biased region" description="Basic and acidic residues" evidence="8">
    <location>
        <begin position="1096"/>
        <end position="1105"/>
    </location>
</feature>
<evidence type="ECO:0000256" key="8">
    <source>
        <dbReference type="SAM" id="MobiDB-lite"/>
    </source>
</evidence>
<dbReference type="GO" id="GO:0016020">
    <property type="term" value="C:membrane"/>
    <property type="evidence" value="ECO:0007669"/>
    <property type="project" value="UniProtKB-SubCell"/>
</dbReference>
<keyword evidence="3" id="KW-0964">Secreted</keyword>
<gene>
    <name evidence="9" type="ORF">H3L94_02655</name>
</gene>
<dbReference type="GO" id="GO:0005576">
    <property type="term" value="C:extracellular region"/>
    <property type="evidence" value="ECO:0007669"/>
    <property type="project" value="UniProtKB-SubCell"/>
</dbReference>
<dbReference type="Gene3D" id="2.150.10.10">
    <property type="entry name" value="Serralysin-like metalloprotease, C-terminal"/>
    <property type="match status" value="11"/>
</dbReference>
<dbReference type="RefSeq" id="WP_182122555.1">
    <property type="nucleotide sequence ID" value="NZ_CP059567.1"/>
</dbReference>
<dbReference type="InterPro" id="IPR001343">
    <property type="entry name" value="Hemolysn_Ca-bd"/>
</dbReference>
<evidence type="ECO:0000256" key="4">
    <source>
        <dbReference type="ARBA" id="ARBA00022656"/>
    </source>
</evidence>
<dbReference type="PRINTS" id="PR00313">
    <property type="entry name" value="CABNDNGRPT"/>
</dbReference>
<dbReference type="KEGG" id="nsg:H3L94_02655"/>
<reference evidence="9 10" key="1">
    <citation type="submission" date="2020-07" db="EMBL/GenBank/DDBJ databases">
        <title>Genomic diversity of species in the Neisseriaceae family.</title>
        <authorList>
            <person name="Vincent A.T."/>
            <person name="Bernet E."/>
            <person name="Veyrier F.J."/>
        </authorList>
    </citation>
    <scope>NUCLEOTIDE SEQUENCE [LARGE SCALE GENOMIC DNA]</scope>
    <source>
        <strain evidence="9 10">DSM 22244</strain>
    </source>
</reference>
<evidence type="ECO:0000313" key="9">
    <source>
        <dbReference type="EMBL" id="QMT40972.1"/>
    </source>
</evidence>
<dbReference type="Gene3D" id="3.40.50.1820">
    <property type="entry name" value="alpha/beta hydrolase"/>
    <property type="match status" value="1"/>
</dbReference>
<keyword evidence="5" id="KW-0677">Repeat</keyword>
<dbReference type="GO" id="GO:0090729">
    <property type="term" value="F:toxin activity"/>
    <property type="evidence" value="ECO:0007669"/>
    <property type="project" value="UniProtKB-KW"/>
</dbReference>
<keyword evidence="6" id="KW-0843">Virulence</keyword>
<dbReference type="PANTHER" id="PTHR38340:SF1">
    <property type="entry name" value="S-LAYER PROTEIN"/>
    <property type="match status" value="1"/>
</dbReference>
<dbReference type="PANTHER" id="PTHR38340">
    <property type="entry name" value="S-LAYER PROTEIN"/>
    <property type="match status" value="1"/>
</dbReference>
<accession>A0A7D7SHL7</accession>
<keyword evidence="7" id="KW-0472">Membrane</keyword>
<comment type="subcellular location">
    <subcellularLocation>
        <location evidence="1">Membrane</location>
    </subcellularLocation>
    <subcellularLocation>
        <location evidence="2">Secreted</location>
    </subcellularLocation>
</comment>
<dbReference type="EMBL" id="CP059567">
    <property type="protein sequence ID" value="QMT40972.1"/>
    <property type="molecule type" value="Genomic_DNA"/>
</dbReference>
<dbReference type="InterPro" id="IPR003995">
    <property type="entry name" value="RTX_toxin_determinant-A"/>
</dbReference>
<evidence type="ECO:0000256" key="6">
    <source>
        <dbReference type="ARBA" id="ARBA00023026"/>
    </source>
</evidence>
<dbReference type="InterPro" id="IPR029058">
    <property type="entry name" value="AB_hydrolase_fold"/>
</dbReference>
<proteinExistence type="predicted"/>
<dbReference type="SUPFAM" id="SSF53474">
    <property type="entry name" value="alpha/beta-Hydrolases"/>
    <property type="match status" value="1"/>
</dbReference>
<dbReference type="GO" id="GO:0006629">
    <property type="term" value="P:lipid metabolic process"/>
    <property type="evidence" value="ECO:0007669"/>
    <property type="project" value="InterPro"/>
</dbReference>
<dbReference type="Pfam" id="PF26363">
    <property type="entry name" value="Phospholipase-like"/>
    <property type="match status" value="1"/>
</dbReference>
<organism evidence="9 10">
    <name type="scientific">Neisseria shayeganii</name>
    <dbReference type="NCBI Taxonomy" id="607712"/>
    <lineage>
        <taxon>Bacteria</taxon>
        <taxon>Pseudomonadati</taxon>
        <taxon>Pseudomonadota</taxon>
        <taxon>Betaproteobacteria</taxon>
        <taxon>Neisseriales</taxon>
        <taxon>Neisseriaceae</taxon>
        <taxon>Neisseria</taxon>
    </lineage>
</organism>
<dbReference type="InterPro" id="IPR018511">
    <property type="entry name" value="Hemolysin-typ_Ca-bd_CS"/>
</dbReference>
<evidence type="ECO:0000256" key="1">
    <source>
        <dbReference type="ARBA" id="ARBA00004370"/>
    </source>
</evidence>
<name>A0A7D7SHL7_9NEIS</name>
<dbReference type="InterPro" id="IPR050557">
    <property type="entry name" value="RTX_toxin/Mannuronan_C5-epim"/>
</dbReference>
<keyword evidence="4" id="KW-0800">Toxin</keyword>
<dbReference type="PRINTS" id="PR01488">
    <property type="entry name" value="RTXTOXINA"/>
</dbReference>
<dbReference type="InterPro" id="IPR011049">
    <property type="entry name" value="Serralysin-like_metalloprot_C"/>
</dbReference>
<feature type="region of interest" description="Disordered" evidence="8">
    <location>
        <begin position="1084"/>
        <end position="1123"/>
    </location>
</feature>
<evidence type="ECO:0000313" key="10">
    <source>
        <dbReference type="Proteomes" id="UP000514752"/>
    </source>
</evidence>
<dbReference type="Pfam" id="PF00353">
    <property type="entry name" value="HemolysinCabind"/>
    <property type="match status" value="14"/>
</dbReference>
<evidence type="ECO:0000256" key="2">
    <source>
        <dbReference type="ARBA" id="ARBA00004613"/>
    </source>
</evidence>